<keyword evidence="3" id="KW-1185">Reference proteome</keyword>
<sequence>MPSAKECVCCCEISKIVDVKNEHPDTACITDHPGFHPVCLDIHVLNVAYYQYRQQYGEHPDHGNDMTPPVYSPKKEIEDSRHFRFSPPRTEFSEYNNWESLQIDLSPPRYFSQISKETECRYPLWCDSCASHCNENIEGGREECGYIPAILSLTSSDSDDLPDPEMSLPVLNFRQSPTITDWTQPSSQINSRTDRRQLSSQAY</sequence>
<comment type="caution">
    <text evidence="2">The sequence shown here is derived from an EMBL/GenBank/DDBJ whole genome shotgun (WGS) entry which is preliminary data.</text>
</comment>
<proteinExistence type="predicted"/>
<evidence type="ECO:0000256" key="1">
    <source>
        <dbReference type="SAM" id="MobiDB-lite"/>
    </source>
</evidence>
<dbReference type="AlphaFoldDB" id="A0A8S3UE07"/>
<organism evidence="2 3">
    <name type="scientific">Mytilus edulis</name>
    <name type="common">Blue mussel</name>
    <dbReference type="NCBI Taxonomy" id="6550"/>
    <lineage>
        <taxon>Eukaryota</taxon>
        <taxon>Metazoa</taxon>
        <taxon>Spiralia</taxon>
        <taxon>Lophotrochozoa</taxon>
        <taxon>Mollusca</taxon>
        <taxon>Bivalvia</taxon>
        <taxon>Autobranchia</taxon>
        <taxon>Pteriomorphia</taxon>
        <taxon>Mytilida</taxon>
        <taxon>Mytiloidea</taxon>
        <taxon>Mytilidae</taxon>
        <taxon>Mytilinae</taxon>
        <taxon>Mytilus</taxon>
    </lineage>
</organism>
<dbReference type="PANTHER" id="PTHR36981:SF1">
    <property type="entry name" value="P2X PURINORECEPTOR 7 INTRACELLULAR DOMAIN-CONTAINING PROTEIN"/>
    <property type="match status" value="1"/>
</dbReference>
<protein>
    <submittedName>
        <fullName evidence="2">Uncharacterized protein</fullName>
    </submittedName>
</protein>
<dbReference type="PANTHER" id="PTHR36981">
    <property type="entry name" value="ZGC:195170"/>
    <property type="match status" value="1"/>
</dbReference>
<reference evidence="2" key="1">
    <citation type="submission" date="2021-03" db="EMBL/GenBank/DDBJ databases">
        <authorList>
            <person name="Bekaert M."/>
        </authorList>
    </citation>
    <scope>NUCLEOTIDE SEQUENCE</scope>
</reference>
<dbReference type="OrthoDB" id="6130210at2759"/>
<name>A0A8S3UE07_MYTED</name>
<evidence type="ECO:0000313" key="2">
    <source>
        <dbReference type="EMBL" id="CAG2241756.1"/>
    </source>
</evidence>
<evidence type="ECO:0000313" key="3">
    <source>
        <dbReference type="Proteomes" id="UP000683360"/>
    </source>
</evidence>
<dbReference type="EMBL" id="CAJPWZ010002594">
    <property type="protein sequence ID" value="CAG2241756.1"/>
    <property type="molecule type" value="Genomic_DNA"/>
</dbReference>
<accession>A0A8S3UE07</accession>
<feature type="compositionally biased region" description="Polar residues" evidence="1">
    <location>
        <begin position="182"/>
        <end position="191"/>
    </location>
</feature>
<gene>
    <name evidence="2" type="ORF">MEDL_53950</name>
</gene>
<dbReference type="Proteomes" id="UP000683360">
    <property type="component" value="Unassembled WGS sequence"/>
</dbReference>
<feature type="region of interest" description="Disordered" evidence="1">
    <location>
        <begin position="182"/>
        <end position="203"/>
    </location>
</feature>